<feature type="region of interest" description="Disordered" evidence="1">
    <location>
        <begin position="530"/>
        <end position="624"/>
    </location>
</feature>
<protein>
    <submittedName>
        <fullName evidence="4">Uncharacterized protein LOC101894085</fullName>
    </submittedName>
</protein>
<gene>
    <name evidence="2" type="primary">101894085</name>
    <name evidence="4" type="synonym">LOC101894085</name>
</gene>
<feature type="region of interest" description="Disordered" evidence="1">
    <location>
        <begin position="976"/>
        <end position="999"/>
    </location>
</feature>
<accession>A0A1I8MF48</accession>
<feature type="compositionally biased region" description="Low complexity" evidence="1">
    <location>
        <begin position="192"/>
        <end position="203"/>
    </location>
</feature>
<dbReference type="EnsemblMetazoa" id="MDOA004275-RA">
    <property type="protein sequence ID" value="MDOA004275-PA"/>
    <property type="gene ID" value="MDOA004275"/>
</dbReference>
<feature type="compositionally biased region" description="Acidic residues" evidence="1">
    <location>
        <begin position="272"/>
        <end position="293"/>
    </location>
</feature>
<dbReference type="VEuPathDB" id="VectorBase:MDOMA2_003656"/>
<feature type="compositionally biased region" description="Polar residues" evidence="1">
    <location>
        <begin position="204"/>
        <end position="214"/>
    </location>
</feature>
<feature type="compositionally biased region" description="Polar residues" evidence="1">
    <location>
        <begin position="530"/>
        <end position="540"/>
    </location>
</feature>
<keyword evidence="3" id="KW-1185">Reference proteome</keyword>
<feature type="compositionally biased region" description="Basic residues" evidence="1">
    <location>
        <begin position="566"/>
        <end position="582"/>
    </location>
</feature>
<evidence type="ECO:0000313" key="2">
    <source>
        <dbReference type="EnsemblMetazoa" id="MDOA004275-PA"/>
    </source>
</evidence>
<feature type="compositionally biased region" description="Basic residues" evidence="1">
    <location>
        <begin position="549"/>
        <end position="559"/>
    </location>
</feature>
<organism evidence="2">
    <name type="scientific">Musca domestica</name>
    <name type="common">House fly</name>
    <dbReference type="NCBI Taxonomy" id="7370"/>
    <lineage>
        <taxon>Eukaryota</taxon>
        <taxon>Metazoa</taxon>
        <taxon>Ecdysozoa</taxon>
        <taxon>Arthropoda</taxon>
        <taxon>Hexapoda</taxon>
        <taxon>Insecta</taxon>
        <taxon>Pterygota</taxon>
        <taxon>Neoptera</taxon>
        <taxon>Endopterygota</taxon>
        <taxon>Diptera</taxon>
        <taxon>Brachycera</taxon>
        <taxon>Muscomorpha</taxon>
        <taxon>Muscoidea</taxon>
        <taxon>Muscidae</taxon>
        <taxon>Musca</taxon>
    </lineage>
</organism>
<proteinExistence type="predicted"/>
<sequence>MSLKLKIKINNSYESESGCGSSISENNDYSSIYDDDQLDYIIKPPSYSNEVTITTTTPMAPIASLHANDSISSASSSSSQASKDSVLNSKGKREMLFGIPLHSSQESSFEGFGNSPFDKLQRIFYPHQPSGLIAANVATAADSSESKSQMAPRKPSPGKIVFTKFYDTIVEENSCNAVDIQMSSNDPAVLPLRRSSSSSNLSNQTDANPSSELSFNGKIKSLSKKEETLNVSLEAQNRLPPVLETSLNTSQQQFSESFILKKYSNEKSPDLFGDDDDEEEADDCGGHEEEEETKGEVQNPKTITEELAANEEIHKTTSSTCPNETNNSFSCPVDGSFANDDCTMDCSLTQNSSTDNYSLFRENCRREREMLRRIRKCLAGVLPPPSVTIPQLDMFNAVLSRKDALLNFFQKSPQKANEPQQVQTKPQRIPSLFKPTHSLDETKTMPWRDILGVRQHGLSYNLNKASENNEYLSLSIMERFIGAETASSYQNSPSSAKKRSTRMKLLCQSPGNRLSHLAKRRAIFSSAHLATTSQKSSTLLGPQIVLDKKKPKNRRKATPKRMTPGSKKKTRKTPSSSARKRLFRNDIIKPGPSRETSKRALFQSPAKHVQQQRASLPKPPPMKPELANRVEKSKRALLFTPEKQQQQQISGQQKTNNTSTATTENTYFAPYNSSQLESLLKRKRNPCDDADDVDLAMQNSKLMKTGSSGLTPRALKIKSQSFCIGAGSSSAKQQLPSASASNRGMATNVSCSSISSSNNQSLARASSITSLGGGSKLQKSYSETTASSNSLTENQKKKLLWAVSQALQERKITAKHESFKQYAAILARVVRRIFQEYYQKNSTSNSETMLRLAKKYVYNVTAGGTADDIYLQAKSQIDDTKRQSTSRLSGYIGPEEYQQMKKQLSQQSSSQSLSQASSSFSHKVSSLNIFNGDSSFDSFGPISQNTSGFCSGNNTAMSQTNSFLGQISQDVIIETSQSSNTRSGKKMIDPNKSLPNSSSKSNIYADALRENMDCDVRNSAQKNFTGKDQRNMITYAGTGGGGSAVKAHTQLVTEIITNSAKARRQITFDA</sequence>
<evidence type="ECO:0000313" key="3">
    <source>
        <dbReference type="Proteomes" id="UP001652621"/>
    </source>
</evidence>
<feature type="region of interest" description="Disordered" evidence="1">
    <location>
        <begin position="189"/>
        <end position="215"/>
    </location>
</feature>
<dbReference type="KEGG" id="mde:101894085"/>
<reference evidence="2" key="1">
    <citation type="submission" date="2020-05" db="UniProtKB">
        <authorList>
            <consortium name="EnsemblMetazoa"/>
        </authorList>
    </citation>
    <scope>IDENTIFICATION</scope>
    <source>
        <strain evidence="2">Aabys</strain>
    </source>
</reference>
<reference evidence="4" key="2">
    <citation type="submission" date="2025-04" db="UniProtKB">
        <authorList>
            <consortium name="RefSeq"/>
        </authorList>
    </citation>
    <scope>IDENTIFICATION</scope>
    <source>
        <strain evidence="4">Aabys</strain>
    </source>
</reference>
<dbReference type="Proteomes" id="UP001652621">
    <property type="component" value="Unplaced"/>
</dbReference>
<feature type="compositionally biased region" description="Low complexity" evidence="1">
    <location>
        <begin position="990"/>
        <end position="999"/>
    </location>
</feature>
<dbReference type="VEuPathDB" id="VectorBase:MDOA004275"/>
<dbReference type="eggNOG" id="ENOG502S2SR">
    <property type="taxonomic scope" value="Eukaryota"/>
</dbReference>
<name>A0A1I8MF48_MUSDO</name>
<dbReference type="OrthoDB" id="8192658at2759"/>
<evidence type="ECO:0000256" key="1">
    <source>
        <dbReference type="SAM" id="MobiDB-lite"/>
    </source>
</evidence>
<dbReference type="RefSeq" id="XP_005179297.1">
    <property type="nucleotide sequence ID" value="XM_005179240.3"/>
</dbReference>
<evidence type="ECO:0000313" key="4">
    <source>
        <dbReference type="RefSeq" id="XP_005179297.1"/>
    </source>
</evidence>
<feature type="region of interest" description="Disordered" evidence="1">
    <location>
        <begin position="265"/>
        <end position="299"/>
    </location>
</feature>
<dbReference type="AlphaFoldDB" id="A0A1I8MF48"/>